<name>A0A2B7ZGE7_9EURO</name>
<accession>A0A2B7ZGE7</accession>
<protein>
    <submittedName>
        <fullName evidence="1">Uncharacterized protein</fullName>
    </submittedName>
</protein>
<evidence type="ECO:0000313" key="1">
    <source>
        <dbReference type="EMBL" id="PGH32092.1"/>
    </source>
</evidence>
<dbReference type="EMBL" id="PDND01000104">
    <property type="protein sequence ID" value="PGH32092.1"/>
    <property type="molecule type" value="Genomic_DNA"/>
</dbReference>
<reference evidence="1 2" key="1">
    <citation type="submission" date="2017-10" db="EMBL/GenBank/DDBJ databases">
        <title>Comparative genomics in systemic dimorphic fungi from Ajellomycetaceae.</title>
        <authorList>
            <person name="Munoz J.F."/>
            <person name="Mcewen J.G."/>
            <person name="Clay O.K."/>
            <person name="Cuomo C.A."/>
        </authorList>
    </citation>
    <scope>NUCLEOTIDE SEQUENCE [LARGE SCALE GENOMIC DNA]</scope>
    <source>
        <strain evidence="1 2">UAMH4076</strain>
    </source>
</reference>
<organism evidence="1 2">
    <name type="scientific">[Emmonsia] crescens</name>
    <dbReference type="NCBI Taxonomy" id="73230"/>
    <lineage>
        <taxon>Eukaryota</taxon>
        <taxon>Fungi</taxon>
        <taxon>Dikarya</taxon>
        <taxon>Ascomycota</taxon>
        <taxon>Pezizomycotina</taxon>
        <taxon>Eurotiomycetes</taxon>
        <taxon>Eurotiomycetidae</taxon>
        <taxon>Onygenales</taxon>
        <taxon>Ajellomycetaceae</taxon>
        <taxon>Emergomyces</taxon>
    </lineage>
</organism>
<sequence length="132" mass="14763">MEGNLGQALVVAKGGEQNSMGISTICEDLDDFDTIGADFRRVLEHFNGIAHFQERTDNARGNSEFPSLRMEGHFGLPHNIELLAVVEWLYSPEDGNLGAFAYRRLLDYGVYETRAQGPRCLNQDSEVLQLES</sequence>
<gene>
    <name evidence="1" type="ORF">GX50_05108</name>
</gene>
<keyword evidence="2" id="KW-1185">Reference proteome</keyword>
<comment type="caution">
    <text evidence="1">The sequence shown here is derived from an EMBL/GenBank/DDBJ whole genome shotgun (WGS) entry which is preliminary data.</text>
</comment>
<dbReference type="Proteomes" id="UP000226031">
    <property type="component" value="Unassembled WGS sequence"/>
</dbReference>
<proteinExistence type="predicted"/>
<evidence type="ECO:0000313" key="2">
    <source>
        <dbReference type="Proteomes" id="UP000226031"/>
    </source>
</evidence>
<dbReference type="AlphaFoldDB" id="A0A2B7ZGE7"/>